<dbReference type="Proteomes" id="UP001156836">
    <property type="component" value="Unassembled WGS sequence"/>
</dbReference>
<evidence type="ECO:0000259" key="6">
    <source>
        <dbReference type="PROSITE" id="PS50977"/>
    </source>
</evidence>
<dbReference type="PROSITE" id="PS50977">
    <property type="entry name" value="HTH_TETR_2"/>
    <property type="match status" value="1"/>
</dbReference>
<feature type="region of interest" description="Disordered" evidence="5">
    <location>
        <begin position="1"/>
        <end position="27"/>
    </location>
</feature>
<dbReference type="EMBL" id="BSOZ01000062">
    <property type="protein sequence ID" value="GLS05742.1"/>
    <property type="molecule type" value="Genomic_DNA"/>
</dbReference>
<dbReference type="Pfam" id="PF00440">
    <property type="entry name" value="TetR_N"/>
    <property type="match status" value="1"/>
</dbReference>
<dbReference type="Pfam" id="PF13305">
    <property type="entry name" value="TetR_C_33"/>
    <property type="match status" value="1"/>
</dbReference>
<keyword evidence="1" id="KW-0805">Transcription regulation</keyword>
<dbReference type="InterPro" id="IPR025996">
    <property type="entry name" value="MT1864/Rv1816-like_C"/>
</dbReference>
<dbReference type="InterPro" id="IPR009057">
    <property type="entry name" value="Homeodomain-like_sf"/>
</dbReference>
<evidence type="ECO:0000256" key="1">
    <source>
        <dbReference type="ARBA" id="ARBA00023015"/>
    </source>
</evidence>
<evidence type="ECO:0000256" key="2">
    <source>
        <dbReference type="ARBA" id="ARBA00023125"/>
    </source>
</evidence>
<keyword evidence="8" id="KW-1185">Reference proteome</keyword>
<reference evidence="8" key="1">
    <citation type="journal article" date="2019" name="Int. J. Syst. Evol. Microbiol.">
        <title>The Global Catalogue of Microorganisms (GCM) 10K type strain sequencing project: providing services to taxonomists for standard genome sequencing and annotation.</title>
        <authorList>
            <consortium name="The Broad Institute Genomics Platform"/>
            <consortium name="The Broad Institute Genome Sequencing Center for Infectious Disease"/>
            <person name="Wu L."/>
            <person name="Ma J."/>
        </authorList>
    </citation>
    <scope>NUCLEOTIDE SEQUENCE [LARGE SCALE GENOMIC DNA]</scope>
    <source>
        <strain evidence="8">NBRC 104970</strain>
    </source>
</reference>
<dbReference type="PANTHER" id="PTHR30055:SF220">
    <property type="entry name" value="TETR-FAMILY REGULATORY PROTEIN"/>
    <property type="match status" value="1"/>
</dbReference>
<comment type="caution">
    <text evidence="7">The sequence shown here is derived from an EMBL/GenBank/DDBJ whole genome shotgun (WGS) entry which is preliminary data.</text>
</comment>
<organism evidence="7 8">
    <name type="scientific">Chitiniphilus shinanonensis</name>
    <dbReference type="NCBI Taxonomy" id="553088"/>
    <lineage>
        <taxon>Bacteria</taxon>
        <taxon>Pseudomonadati</taxon>
        <taxon>Pseudomonadota</taxon>
        <taxon>Betaproteobacteria</taxon>
        <taxon>Neisseriales</taxon>
        <taxon>Chitinibacteraceae</taxon>
        <taxon>Chitiniphilus</taxon>
    </lineage>
</organism>
<dbReference type="InterPro" id="IPR036271">
    <property type="entry name" value="Tet_transcr_reg_TetR-rel_C_sf"/>
</dbReference>
<evidence type="ECO:0000313" key="7">
    <source>
        <dbReference type="EMBL" id="GLS05742.1"/>
    </source>
</evidence>
<protein>
    <submittedName>
        <fullName evidence="7">TetR family transcriptional regulator</fullName>
    </submittedName>
</protein>
<sequence>MSRETNRETEKKAAEAQPRQRRTYHHGDLRRTLLDAAHKEIATNGAQDLTLASLARRAGVAQSAPYRHFADRDDLLSAVAMEGFQALSAALRQAVESGGDEGRFERATVAYLQFGERNVECYRLMFASRLVPDATADSPLAKAAEESYQLLLANVAAHARNGSFGSATTVWARLHGLVMLKADGFVTEPLEVFLPELVR</sequence>
<accession>A0ABQ6BWB6</accession>
<name>A0ABQ6BWB6_9NEIS</name>
<feature type="domain" description="HTH tetR-type" evidence="6">
    <location>
        <begin position="27"/>
        <end position="87"/>
    </location>
</feature>
<dbReference type="SUPFAM" id="SSF48498">
    <property type="entry name" value="Tetracyclin repressor-like, C-terminal domain"/>
    <property type="match status" value="1"/>
</dbReference>
<dbReference type="SUPFAM" id="SSF46689">
    <property type="entry name" value="Homeodomain-like"/>
    <property type="match status" value="1"/>
</dbReference>
<keyword evidence="3" id="KW-0804">Transcription</keyword>
<dbReference type="PRINTS" id="PR00455">
    <property type="entry name" value="HTHTETR"/>
</dbReference>
<keyword evidence="2 4" id="KW-0238">DNA-binding</keyword>
<evidence type="ECO:0000256" key="4">
    <source>
        <dbReference type="PROSITE-ProRule" id="PRU00335"/>
    </source>
</evidence>
<evidence type="ECO:0000256" key="3">
    <source>
        <dbReference type="ARBA" id="ARBA00023163"/>
    </source>
</evidence>
<gene>
    <name evidence="7" type="ORF">GCM10007860_28990</name>
</gene>
<dbReference type="Gene3D" id="1.10.357.10">
    <property type="entry name" value="Tetracycline Repressor, domain 2"/>
    <property type="match status" value="1"/>
</dbReference>
<dbReference type="InterPro" id="IPR050109">
    <property type="entry name" value="HTH-type_TetR-like_transc_reg"/>
</dbReference>
<feature type="compositionally biased region" description="Basic and acidic residues" evidence="5">
    <location>
        <begin position="1"/>
        <end position="14"/>
    </location>
</feature>
<dbReference type="InterPro" id="IPR001647">
    <property type="entry name" value="HTH_TetR"/>
</dbReference>
<feature type="DNA-binding region" description="H-T-H motif" evidence="4">
    <location>
        <begin position="50"/>
        <end position="69"/>
    </location>
</feature>
<evidence type="ECO:0000313" key="8">
    <source>
        <dbReference type="Proteomes" id="UP001156836"/>
    </source>
</evidence>
<dbReference type="RefSeq" id="WP_018747738.1">
    <property type="nucleotide sequence ID" value="NZ_BAABUF010000009.1"/>
</dbReference>
<proteinExistence type="predicted"/>
<dbReference type="PANTHER" id="PTHR30055">
    <property type="entry name" value="HTH-TYPE TRANSCRIPTIONAL REGULATOR RUTR"/>
    <property type="match status" value="1"/>
</dbReference>
<evidence type="ECO:0000256" key="5">
    <source>
        <dbReference type="SAM" id="MobiDB-lite"/>
    </source>
</evidence>